<proteinExistence type="predicted"/>
<dbReference type="AlphaFoldDB" id="A0A7W0HQW2"/>
<evidence type="ECO:0000313" key="2">
    <source>
        <dbReference type="Proteomes" id="UP000530928"/>
    </source>
</evidence>
<protein>
    <submittedName>
        <fullName evidence="1">Uncharacterized protein</fullName>
    </submittedName>
</protein>
<name>A0A7W0HQW2_9ACTN</name>
<evidence type="ECO:0000313" key="1">
    <source>
        <dbReference type="EMBL" id="MBA2892374.1"/>
    </source>
</evidence>
<sequence length="672" mass="72930">MRADNDTAPSQEADALAEMLEATPAISPEPIDNEPSAPQQAEVASEVTVTVGGEGNTTFAARLQNFHYYSTDHVEPVAISSKGVAACADERFVPPTTGLRDAAAKLAELGIVVLLAPAGSGRRTTALRLLCDTRGPSDLYDLEAAWQRPNVKCLQNLPDGGFLLDLSEPADKPAKRGFGTELLQWAAQRKQQGSRIVIITTHNTWSGPWADEARDAVVELGSPDAKTLVERELAVRGVAEGSKILDNPIYKPIWDSAPRAEDACRLAKMIASSATADPRHIIDQYQGWKSFFDTFPQKLHARIVLWSGALCNGGRRESVLRMSDALIGELGDDRTPREILGGDISSKRFASAFIKENGDRVELDPGKQGLSSSVLRHFWQEFPTQHKRFVGWATSQAAELPADDAALVVDALVDLGIHYRAGEVFKQLRDTLAPKRRALAVRALSTAALDERFGSYMRSRLYTWLYGSPTQDVIDLVAEVCGGSFGAKMPGPALARLRLAGERSVFASEAVSTAWVCLATAHPQLVRAAIESWLADGRYPRAGLVAFMALAATSAGSALLLGEDGHELRSDETHAMVVTSLRRALAEPDAMPIADSIIRTWAAQAEQRTLPGDVLIDLLGAVFTGDRYQDLKRFLPEERLPDPGTFWHAVLSRAFYPLANEASVHDTLVRAG</sequence>
<comment type="caution">
    <text evidence="1">The sequence shown here is derived from an EMBL/GenBank/DDBJ whole genome shotgun (WGS) entry which is preliminary data.</text>
</comment>
<dbReference type="Proteomes" id="UP000530928">
    <property type="component" value="Unassembled WGS sequence"/>
</dbReference>
<gene>
    <name evidence="1" type="ORF">HNR30_003715</name>
</gene>
<reference evidence="1 2" key="1">
    <citation type="submission" date="2020-07" db="EMBL/GenBank/DDBJ databases">
        <title>Genomic Encyclopedia of Type Strains, Phase IV (KMG-IV): sequencing the most valuable type-strain genomes for metagenomic binning, comparative biology and taxonomic classification.</title>
        <authorList>
            <person name="Goeker M."/>
        </authorList>
    </citation>
    <scope>NUCLEOTIDE SEQUENCE [LARGE SCALE GENOMIC DNA]</scope>
    <source>
        <strain evidence="1 2">DSM 45533</strain>
    </source>
</reference>
<dbReference type="EMBL" id="JACDUR010000003">
    <property type="protein sequence ID" value="MBA2892374.1"/>
    <property type="molecule type" value="Genomic_DNA"/>
</dbReference>
<organism evidence="1 2">
    <name type="scientific">Nonomuraea soli</name>
    <dbReference type="NCBI Taxonomy" id="1032476"/>
    <lineage>
        <taxon>Bacteria</taxon>
        <taxon>Bacillati</taxon>
        <taxon>Actinomycetota</taxon>
        <taxon>Actinomycetes</taxon>
        <taxon>Streptosporangiales</taxon>
        <taxon>Streptosporangiaceae</taxon>
        <taxon>Nonomuraea</taxon>
    </lineage>
</organism>
<dbReference type="RefSeq" id="WP_181611062.1">
    <property type="nucleotide sequence ID" value="NZ_BAABAM010000002.1"/>
</dbReference>
<accession>A0A7W0HQW2</accession>
<keyword evidence="2" id="KW-1185">Reference proteome</keyword>